<reference evidence="1 2" key="1">
    <citation type="submission" date="2019-02" db="EMBL/GenBank/DDBJ databases">
        <title>Genomic, morphological and functional characterisation of novel bacteriophage Fnu1 capable of disrupt Fusobacterium nucleatum biofilm.</title>
        <authorList>
            <person name="Kabwe M."/>
            <person name="Brown T.L."/>
            <person name="Dashper S."/>
            <person name="Speirs L."/>
            <person name="Ku H."/>
            <person name="Petrovski S."/>
            <person name="Chan H.T."/>
            <person name="Lock P."/>
            <person name="Tucci J."/>
        </authorList>
    </citation>
    <scope>NUCLEOTIDE SEQUENCE [LARGE SCALE GENOMIC DNA]</scope>
</reference>
<dbReference type="EMBL" id="MK554696">
    <property type="protein sequence ID" value="QBJ04164.1"/>
    <property type="molecule type" value="Genomic_DNA"/>
</dbReference>
<evidence type="ECO:0000313" key="1">
    <source>
        <dbReference type="EMBL" id="QBJ04164.1"/>
    </source>
</evidence>
<accession>A0A481W5L7</accession>
<dbReference type="GeneID" id="65071855"/>
<keyword evidence="2" id="KW-1185">Reference proteome</keyword>
<protein>
    <recommendedName>
        <fullName evidence="3">CDI immunity protein domain-containing protein</fullName>
    </recommendedName>
</protein>
<sequence>MKRKAELLEILAGYVCNYNGTFEDIINVFSSIEELIEFSGYEGEEIASAVFFGDIKNWQDDYFYINGCGNFESCLEMEHEKSILNQEKEIISEFLDIYGECLETEHLEILSELKALGSDISEGLDV</sequence>
<dbReference type="RefSeq" id="YP_010082847.1">
    <property type="nucleotide sequence ID" value="NC_055035.1"/>
</dbReference>
<dbReference type="KEGG" id="vg:65071855"/>
<dbReference type="Proteomes" id="UP000292160">
    <property type="component" value="Segment"/>
</dbReference>
<evidence type="ECO:0000313" key="2">
    <source>
        <dbReference type="Proteomes" id="UP000292160"/>
    </source>
</evidence>
<organism evidence="1 2">
    <name type="scientific">Fusobacterium phage Fnu1</name>
    <dbReference type="NCBI Taxonomy" id="2530024"/>
    <lineage>
        <taxon>Viruses</taxon>
        <taxon>Duplodnaviria</taxon>
        <taxon>Heunggongvirae</taxon>
        <taxon>Uroviricota</taxon>
        <taxon>Caudoviricetes</taxon>
        <taxon>Latrobevirus</taxon>
        <taxon>Latrobevirus FNU1</taxon>
    </lineage>
</organism>
<evidence type="ECO:0008006" key="3">
    <source>
        <dbReference type="Google" id="ProtNLM"/>
    </source>
</evidence>
<name>A0A481W5L7_9CAUD</name>
<proteinExistence type="predicted"/>